<dbReference type="EMBL" id="CP036313">
    <property type="protein sequence ID" value="QBH13600.1"/>
    <property type="molecule type" value="Genomic_DNA"/>
</dbReference>
<dbReference type="RefSeq" id="WP_111958226.1">
    <property type="nucleotide sequence ID" value="NZ_CP036313.1"/>
</dbReference>
<reference evidence="2 3" key="1">
    <citation type="submission" date="2018-06" db="EMBL/GenBank/DDBJ databases">
        <title>Complete Genome Sequence of Desulfobacter hydrogenophilus (DSM3380).</title>
        <authorList>
            <person name="Marietou A."/>
            <person name="Schreiber L."/>
            <person name="Marshall I."/>
            <person name="Jorgensen B."/>
        </authorList>
    </citation>
    <scope>NUCLEOTIDE SEQUENCE [LARGE SCALE GENOMIC DNA]</scope>
    <source>
        <strain evidence="2 3">DSM 3380</strain>
    </source>
</reference>
<dbReference type="Proteomes" id="UP000248798">
    <property type="component" value="Unassembled WGS sequence"/>
</dbReference>
<organism evidence="2 3">
    <name type="scientific">Desulfobacter hydrogenophilus</name>
    <dbReference type="NCBI Taxonomy" id="2291"/>
    <lineage>
        <taxon>Bacteria</taxon>
        <taxon>Pseudomonadati</taxon>
        <taxon>Thermodesulfobacteriota</taxon>
        <taxon>Desulfobacteria</taxon>
        <taxon>Desulfobacterales</taxon>
        <taxon>Desulfobacteraceae</taxon>
        <taxon>Desulfobacter</taxon>
    </lineage>
</organism>
<name>A0A328FDQ6_9BACT</name>
<evidence type="ECO:0000313" key="2">
    <source>
        <dbReference type="EMBL" id="RAM01175.1"/>
    </source>
</evidence>
<evidence type="ECO:0000313" key="3">
    <source>
        <dbReference type="Proteomes" id="UP000248798"/>
    </source>
</evidence>
<keyword evidence="4" id="KW-1185">Reference proteome</keyword>
<gene>
    <name evidence="2" type="ORF">DO021_15310</name>
    <name evidence="1" type="ORF">EYB58_12095</name>
</gene>
<dbReference type="AlphaFoldDB" id="A0A328FDQ6"/>
<evidence type="ECO:0000313" key="4">
    <source>
        <dbReference type="Proteomes" id="UP000293902"/>
    </source>
</evidence>
<proteinExistence type="predicted"/>
<accession>A0A328FDQ6</accession>
<reference evidence="1 4" key="2">
    <citation type="submission" date="2019-02" db="EMBL/GenBank/DDBJ databases">
        <title>Complete genome sequence of Desulfobacter hydrogenophilus AcRS1.</title>
        <authorList>
            <person name="Marietou A."/>
            <person name="Lund M.B."/>
            <person name="Marshall I.P.G."/>
            <person name="Schreiber L."/>
            <person name="Jorgensen B."/>
        </authorList>
    </citation>
    <scope>NUCLEOTIDE SEQUENCE [LARGE SCALE GENOMIC DNA]</scope>
    <source>
        <strain evidence="1 4">AcRS1</strain>
    </source>
</reference>
<dbReference type="EMBL" id="QLNI01000031">
    <property type="protein sequence ID" value="RAM01175.1"/>
    <property type="molecule type" value="Genomic_DNA"/>
</dbReference>
<dbReference type="Proteomes" id="UP000293902">
    <property type="component" value="Chromosome"/>
</dbReference>
<evidence type="ECO:0000313" key="1">
    <source>
        <dbReference type="EMBL" id="QBH13600.1"/>
    </source>
</evidence>
<protein>
    <submittedName>
        <fullName evidence="2">Uncharacterized protein</fullName>
    </submittedName>
</protein>
<sequence>MNKDDYLKADLQRRFQKEADNFVLLHKNGLSKSKRHINRQIVGHRFLDKLFKSKLFLTSGACHPDMKQTLSTAGFH</sequence>